<dbReference type="Proteomes" id="UP000001058">
    <property type="component" value="Unassembled WGS sequence"/>
</dbReference>
<keyword evidence="2" id="KW-1185">Reference proteome</keyword>
<name>D8TK35_VOLCA</name>
<dbReference type="GeneID" id="9618185"/>
<dbReference type="RefSeq" id="XP_002946766.1">
    <property type="nucleotide sequence ID" value="XM_002946720.1"/>
</dbReference>
<organism evidence="2">
    <name type="scientific">Volvox carteri f. nagariensis</name>
    <dbReference type="NCBI Taxonomy" id="3068"/>
    <lineage>
        <taxon>Eukaryota</taxon>
        <taxon>Viridiplantae</taxon>
        <taxon>Chlorophyta</taxon>
        <taxon>core chlorophytes</taxon>
        <taxon>Chlorophyceae</taxon>
        <taxon>CS clade</taxon>
        <taxon>Chlamydomonadales</taxon>
        <taxon>Volvocaceae</taxon>
        <taxon>Volvox</taxon>
    </lineage>
</organism>
<dbReference type="InParanoid" id="D8TK35"/>
<evidence type="ECO:0000313" key="1">
    <source>
        <dbReference type="EMBL" id="EFJ51992.1"/>
    </source>
</evidence>
<proteinExistence type="predicted"/>
<protein>
    <submittedName>
        <fullName evidence="1">Uncharacterized protein</fullName>
    </submittedName>
</protein>
<gene>
    <name evidence="1" type="ORF">VOLCADRAFT_87072</name>
</gene>
<sequence>MTRMPACCSMSPQETKPTKISPLRQAKIWFIEERERLPNPTINFTSHPSISTTTTITTTTITTTNGIFPPGMLSTFCCSRATLGSPSGDHGLFAPPHTHTHT</sequence>
<dbReference type="EMBL" id="GL378325">
    <property type="protein sequence ID" value="EFJ51992.1"/>
    <property type="molecule type" value="Genomic_DNA"/>
</dbReference>
<accession>D8TK35</accession>
<evidence type="ECO:0000313" key="2">
    <source>
        <dbReference type="Proteomes" id="UP000001058"/>
    </source>
</evidence>
<dbReference type="KEGG" id="vcn:VOLCADRAFT_87072"/>
<reference evidence="1 2" key="1">
    <citation type="journal article" date="2010" name="Science">
        <title>Genomic analysis of organismal complexity in the multicellular green alga Volvox carteri.</title>
        <authorList>
            <person name="Prochnik S.E."/>
            <person name="Umen J."/>
            <person name="Nedelcu A.M."/>
            <person name="Hallmann A."/>
            <person name="Miller S.M."/>
            <person name="Nishii I."/>
            <person name="Ferris P."/>
            <person name="Kuo A."/>
            <person name="Mitros T."/>
            <person name="Fritz-Laylin L.K."/>
            <person name="Hellsten U."/>
            <person name="Chapman J."/>
            <person name="Simakov O."/>
            <person name="Rensing S.A."/>
            <person name="Terry A."/>
            <person name="Pangilinan J."/>
            <person name="Kapitonov V."/>
            <person name="Jurka J."/>
            <person name="Salamov A."/>
            <person name="Shapiro H."/>
            <person name="Schmutz J."/>
            <person name="Grimwood J."/>
            <person name="Lindquist E."/>
            <person name="Lucas S."/>
            <person name="Grigoriev I.V."/>
            <person name="Schmitt R."/>
            <person name="Kirk D."/>
            <person name="Rokhsar D.S."/>
        </authorList>
    </citation>
    <scope>NUCLEOTIDE SEQUENCE [LARGE SCALE GENOMIC DNA]</scope>
    <source>
        <strain evidence="2">f. Nagariensis / Eve</strain>
    </source>
</reference>
<dbReference type="AlphaFoldDB" id="D8TK35"/>